<comment type="caution">
    <text evidence="9">The sequence shown here is derived from an EMBL/GenBank/DDBJ whole genome shotgun (WGS) entry which is preliminary data.</text>
</comment>
<evidence type="ECO:0000256" key="5">
    <source>
        <dbReference type="ARBA" id="ARBA00022989"/>
    </source>
</evidence>
<evidence type="ECO:0000256" key="1">
    <source>
        <dbReference type="ARBA" id="ARBA00004127"/>
    </source>
</evidence>
<evidence type="ECO:0000313" key="9">
    <source>
        <dbReference type="EMBL" id="MFC4314690.1"/>
    </source>
</evidence>
<evidence type="ECO:0000313" key="10">
    <source>
        <dbReference type="Proteomes" id="UP001595904"/>
    </source>
</evidence>
<feature type="transmembrane region" description="Helical" evidence="7">
    <location>
        <begin position="253"/>
        <end position="273"/>
    </location>
</feature>
<accession>A0ABV8T5B0</accession>
<protein>
    <submittedName>
        <fullName evidence="9">MFS transporter</fullName>
    </submittedName>
</protein>
<keyword evidence="5 7" id="KW-1133">Transmembrane helix</keyword>
<reference evidence="10" key="1">
    <citation type="journal article" date="2019" name="Int. J. Syst. Evol. Microbiol.">
        <title>The Global Catalogue of Microorganisms (GCM) 10K type strain sequencing project: providing services to taxonomists for standard genome sequencing and annotation.</title>
        <authorList>
            <consortium name="The Broad Institute Genomics Platform"/>
            <consortium name="The Broad Institute Genome Sequencing Center for Infectious Disease"/>
            <person name="Wu L."/>
            <person name="Ma J."/>
        </authorList>
    </citation>
    <scope>NUCLEOTIDE SEQUENCE [LARGE SCALE GENOMIC DNA]</scope>
    <source>
        <strain evidence="10">CGMCC 1.10759</strain>
    </source>
</reference>
<feature type="transmembrane region" description="Helical" evidence="7">
    <location>
        <begin position="83"/>
        <end position="102"/>
    </location>
</feature>
<evidence type="ECO:0000256" key="2">
    <source>
        <dbReference type="ARBA" id="ARBA00008335"/>
    </source>
</evidence>
<keyword evidence="3" id="KW-0813">Transport</keyword>
<evidence type="ECO:0000256" key="6">
    <source>
        <dbReference type="ARBA" id="ARBA00023136"/>
    </source>
</evidence>
<keyword evidence="10" id="KW-1185">Reference proteome</keyword>
<organism evidence="9 10">
    <name type="scientific">Steroidobacter flavus</name>
    <dbReference type="NCBI Taxonomy" id="1842136"/>
    <lineage>
        <taxon>Bacteria</taxon>
        <taxon>Pseudomonadati</taxon>
        <taxon>Pseudomonadota</taxon>
        <taxon>Gammaproteobacteria</taxon>
        <taxon>Steroidobacterales</taxon>
        <taxon>Steroidobacteraceae</taxon>
        <taxon>Steroidobacter</taxon>
    </lineage>
</organism>
<dbReference type="InterPro" id="IPR036259">
    <property type="entry name" value="MFS_trans_sf"/>
</dbReference>
<dbReference type="EMBL" id="JBHSDU010000015">
    <property type="protein sequence ID" value="MFC4314690.1"/>
    <property type="molecule type" value="Genomic_DNA"/>
</dbReference>
<keyword evidence="6 7" id="KW-0472">Membrane</keyword>
<evidence type="ECO:0000259" key="8">
    <source>
        <dbReference type="PROSITE" id="PS50850"/>
    </source>
</evidence>
<feature type="transmembrane region" description="Helical" evidence="7">
    <location>
        <begin position="218"/>
        <end position="241"/>
    </location>
</feature>
<dbReference type="SUPFAM" id="SSF103473">
    <property type="entry name" value="MFS general substrate transporter"/>
    <property type="match status" value="1"/>
</dbReference>
<feature type="transmembrane region" description="Helical" evidence="7">
    <location>
        <begin position="12"/>
        <end position="35"/>
    </location>
</feature>
<feature type="transmembrane region" description="Helical" evidence="7">
    <location>
        <begin position="133"/>
        <end position="154"/>
    </location>
</feature>
<feature type="transmembrane region" description="Helical" evidence="7">
    <location>
        <begin position="310"/>
        <end position="333"/>
    </location>
</feature>
<dbReference type="PANTHER" id="PTHR23514:SF3">
    <property type="entry name" value="BYPASS OF STOP CODON PROTEIN 6"/>
    <property type="match status" value="1"/>
</dbReference>
<feature type="transmembrane region" description="Helical" evidence="7">
    <location>
        <begin position="108"/>
        <end position="126"/>
    </location>
</feature>
<feature type="transmembrane region" description="Helical" evidence="7">
    <location>
        <begin position="55"/>
        <end position="76"/>
    </location>
</feature>
<dbReference type="Gene3D" id="1.20.1250.20">
    <property type="entry name" value="MFS general substrate transporter like domains"/>
    <property type="match status" value="2"/>
</dbReference>
<dbReference type="InterPro" id="IPR020846">
    <property type="entry name" value="MFS_dom"/>
</dbReference>
<evidence type="ECO:0000256" key="3">
    <source>
        <dbReference type="ARBA" id="ARBA00022448"/>
    </source>
</evidence>
<feature type="transmembrane region" description="Helical" evidence="7">
    <location>
        <begin position="174"/>
        <end position="197"/>
    </location>
</feature>
<feature type="transmembrane region" description="Helical" evidence="7">
    <location>
        <begin position="285"/>
        <end position="304"/>
    </location>
</feature>
<evidence type="ECO:0000256" key="7">
    <source>
        <dbReference type="SAM" id="Phobius"/>
    </source>
</evidence>
<name>A0ABV8T5B0_9GAMM</name>
<dbReference type="PANTHER" id="PTHR23514">
    <property type="entry name" value="BYPASS OF STOP CODON PROTEIN 6"/>
    <property type="match status" value="1"/>
</dbReference>
<sequence>MASSNKSTSHSSSATGAAFSVYAGGLILGMTLVSVPASSALLKQLHGFSDAQYGAIYLPQLLSAIVGGVAGGMLTTLLGTKRLLVLALLCLLVAQFALAASATLHPDLALAALMITTGCIGLGIGLSSGPLNAYPVVLFPAVSNTALTALHTIVGVGMMLAPLYLSTFAQHDHWLLGVLVLSAVTLIVLLTALLAEFPPIATSEAVTGATAVRPERDALFWICAAIAVIYSVAEGIFSNWAMLFIQEERGLDAATASLALTCFWGALTSGRLLASFLVIRLPPLAFLLALPPLMTAAFCLLPLTGSAAGLIGAFAFAGLACSAYFPMLVAYAAGAFPQRVAWIASMMITAQMVGIGLGTYTIGLIKGTASITSLYYVATALPAATLILIAVGRHLAAGKSLRVIKTSSARLS</sequence>
<dbReference type="RefSeq" id="WP_380606073.1">
    <property type="nucleotide sequence ID" value="NZ_JBHSDU010000015.1"/>
</dbReference>
<proteinExistence type="inferred from homology"/>
<feature type="transmembrane region" description="Helical" evidence="7">
    <location>
        <begin position="374"/>
        <end position="396"/>
    </location>
</feature>
<feature type="domain" description="Major facilitator superfamily (MFS) profile" evidence="8">
    <location>
        <begin position="17"/>
        <end position="395"/>
    </location>
</feature>
<evidence type="ECO:0000256" key="4">
    <source>
        <dbReference type="ARBA" id="ARBA00022692"/>
    </source>
</evidence>
<dbReference type="InterPro" id="IPR011701">
    <property type="entry name" value="MFS"/>
</dbReference>
<comment type="similarity">
    <text evidence="2">Belongs to the major facilitator superfamily.</text>
</comment>
<dbReference type="Proteomes" id="UP001595904">
    <property type="component" value="Unassembled WGS sequence"/>
</dbReference>
<dbReference type="Pfam" id="PF07690">
    <property type="entry name" value="MFS_1"/>
    <property type="match status" value="1"/>
</dbReference>
<dbReference type="PROSITE" id="PS50850">
    <property type="entry name" value="MFS"/>
    <property type="match status" value="1"/>
</dbReference>
<dbReference type="InterPro" id="IPR051788">
    <property type="entry name" value="MFS_Transporter"/>
</dbReference>
<keyword evidence="4 7" id="KW-0812">Transmembrane</keyword>
<gene>
    <name evidence="9" type="ORF">ACFPN2_36830</name>
</gene>
<feature type="transmembrane region" description="Helical" evidence="7">
    <location>
        <begin position="340"/>
        <end position="362"/>
    </location>
</feature>
<comment type="subcellular location">
    <subcellularLocation>
        <location evidence="1">Endomembrane system</location>
        <topology evidence="1">Multi-pass membrane protein</topology>
    </subcellularLocation>
</comment>